<keyword evidence="5" id="KW-0216">Detoxification</keyword>
<dbReference type="EMBL" id="JAVGJF010000024">
    <property type="protein sequence ID" value="MDQ7175432.1"/>
    <property type="molecule type" value="Genomic_DNA"/>
</dbReference>
<sequence length="358" mass="39216">MWKKTTISQLCQIRLPIIQAGMAGSTSGELVAAVSEYGGLGTIGGGYDTPEKLKFEIEAVRALTDQPFAVNLFVPEHSDYTQHEVETMHHYLEPYLDKFQLQHDAPELHSDKQFQALIQTVIDLKVPVCSFTFGIPSENVIQQLKNQGIIVIGCATSVEEAIKNERAGVDAIVAQGWEAGGHRGTFLKQEADEAPGIGLMALIPQVVDYVSVSVIGAGGIMDGRGISAALMLGAAGVQLGTAFLTTKESGANATHQEALMQHNETDTTLTRLFSGKWARGIKNQWIIDMRKQQVDPLPYPYQNDMTKRVRKMAAQQGIPDWTHLWSGQGLRLSRICTTKALLSHLEEETSLTLSRFNA</sequence>
<dbReference type="RefSeq" id="WP_105965157.1">
    <property type="nucleotide sequence ID" value="NZ_JAHCNX010000004.1"/>
</dbReference>
<evidence type="ECO:0000256" key="7">
    <source>
        <dbReference type="ARBA" id="ARBA00022643"/>
    </source>
</evidence>
<evidence type="ECO:0000313" key="16">
    <source>
        <dbReference type="Proteomes" id="UP001240157"/>
    </source>
</evidence>
<keyword evidence="8" id="KW-0547">Nucleotide-binding</keyword>
<evidence type="ECO:0000313" key="13">
    <source>
        <dbReference type="EMBL" id="MDQ7175432.1"/>
    </source>
</evidence>
<keyword evidence="10 14" id="KW-0503">Monooxygenase</keyword>
<name>A0AAE5T0N5_STACR</name>
<evidence type="ECO:0000256" key="6">
    <source>
        <dbReference type="ARBA" id="ARBA00022630"/>
    </source>
</evidence>
<accession>A0AAE5T0N5</accession>
<reference evidence="13 16" key="3">
    <citation type="submission" date="2023-08" db="EMBL/GenBank/DDBJ databases">
        <title>Whole genome sequencing of Staphylococcus chromogenes NNSch 2386.</title>
        <authorList>
            <person name="Kropotov V.S."/>
            <person name="Boriskina E.V."/>
            <person name="Gordinskaya N.A."/>
            <person name="Shkurkina I.S."/>
            <person name="Kryazhev D.V."/>
            <person name="Alekseeva A.E."/>
            <person name="Makhova M.A."/>
        </authorList>
    </citation>
    <scope>NUCLEOTIDE SEQUENCE [LARGE SCALE GENOMIC DNA]</scope>
    <source>
        <strain evidence="13 16">NNSch 2386</strain>
    </source>
</reference>
<dbReference type="EMBL" id="PZBZ01000007">
    <property type="protein sequence ID" value="PTG16599.1"/>
    <property type="molecule type" value="Genomic_DNA"/>
</dbReference>
<evidence type="ECO:0000256" key="8">
    <source>
        <dbReference type="ARBA" id="ARBA00022741"/>
    </source>
</evidence>
<dbReference type="Proteomes" id="UP001240157">
    <property type="component" value="Unassembled WGS sequence"/>
</dbReference>
<keyword evidence="9 13" id="KW-0560">Oxidoreductase</keyword>
<keyword evidence="7" id="KW-0288">FMN</keyword>
<dbReference type="PANTHER" id="PTHR42747:SF3">
    <property type="entry name" value="NITRONATE MONOOXYGENASE-RELATED"/>
    <property type="match status" value="1"/>
</dbReference>
<evidence type="ECO:0000256" key="5">
    <source>
        <dbReference type="ARBA" id="ARBA00022575"/>
    </source>
</evidence>
<dbReference type="FunFam" id="3.20.20.70:FF:000154">
    <property type="entry name" value="Probable nitronate monooxygenase"/>
    <property type="match status" value="1"/>
</dbReference>
<protein>
    <recommendedName>
        <fullName evidence="4">Probable nitronate monooxygenase</fullName>
    </recommendedName>
    <alternativeName>
        <fullName evidence="11">Propionate 3-nitronate monooxygenase</fullName>
    </alternativeName>
</protein>
<evidence type="ECO:0000256" key="3">
    <source>
        <dbReference type="ARBA" id="ARBA00009881"/>
    </source>
</evidence>
<proteinExistence type="inferred from homology"/>
<evidence type="ECO:0000256" key="2">
    <source>
        <dbReference type="ARBA" id="ARBA00003535"/>
    </source>
</evidence>
<reference evidence="14" key="2">
    <citation type="submission" date="2018-03" db="EMBL/GenBank/DDBJ databases">
        <authorList>
            <person name="Naushad S."/>
        </authorList>
    </citation>
    <scope>NUCLEOTIDE SEQUENCE</scope>
    <source>
        <strain evidence="14">SNUC 505</strain>
    </source>
</reference>
<dbReference type="GO" id="GO:0000166">
    <property type="term" value="F:nucleotide binding"/>
    <property type="evidence" value="ECO:0007669"/>
    <property type="project" value="UniProtKB-KW"/>
</dbReference>
<dbReference type="PANTHER" id="PTHR42747">
    <property type="entry name" value="NITRONATE MONOOXYGENASE-RELATED"/>
    <property type="match status" value="1"/>
</dbReference>
<organism evidence="14 15">
    <name type="scientific">Staphylococcus chromogenes</name>
    <name type="common">Staphylococcus hyicus subsp. chromogenes</name>
    <dbReference type="NCBI Taxonomy" id="46126"/>
    <lineage>
        <taxon>Bacteria</taxon>
        <taxon>Bacillati</taxon>
        <taxon>Bacillota</taxon>
        <taxon>Bacilli</taxon>
        <taxon>Bacillales</taxon>
        <taxon>Staphylococcaceae</taxon>
        <taxon>Staphylococcus</taxon>
    </lineage>
</organism>
<comment type="function">
    <text evidence="2">Nitronate monooxygenase that uses molecular oxygen to catalyze the oxidative denitrification of alkyl nitronates. Acts on propionate 3-nitronate (P3N), the presumed physiological substrate. Probably functions in the detoxification of P3N, a metabolic poison produced by plants and fungi as a defense mechanism.</text>
</comment>
<evidence type="ECO:0000256" key="4">
    <source>
        <dbReference type="ARBA" id="ARBA00013457"/>
    </source>
</evidence>
<evidence type="ECO:0000256" key="9">
    <source>
        <dbReference type="ARBA" id="ARBA00023002"/>
    </source>
</evidence>
<dbReference type="SUPFAM" id="SSF51412">
    <property type="entry name" value="Inosine monophosphate dehydrogenase (IMPDH)"/>
    <property type="match status" value="1"/>
</dbReference>
<dbReference type="Pfam" id="PF03060">
    <property type="entry name" value="NMO"/>
    <property type="match status" value="1"/>
</dbReference>
<comment type="catalytic activity">
    <reaction evidence="12">
        <text>3 propionate 3-nitronate + 3 O2 + H2O = 3 3-oxopropanoate + 2 nitrate + nitrite + H2O2 + 3 H(+)</text>
        <dbReference type="Rhea" id="RHEA:57332"/>
        <dbReference type="ChEBI" id="CHEBI:15377"/>
        <dbReference type="ChEBI" id="CHEBI:15378"/>
        <dbReference type="ChEBI" id="CHEBI:15379"/>
        <dbReference type="ChEBI" id="CHEBI:16240"/>
        <dbReference type="ChEBI" id="CHEBI:16301"/>
        <dbReference type="ChEBI" id="CHEBI:17632"/>
        <dbReference type="ChEBI" id="CHEBI:33190"/>
        <dbReference type="ChEBI" id="CHEBI:136067"/>
    </reaction>
</comment>
<dbReference type="AlphaFoldDB" id="A0AAE5T0N5"/>
<dbReference type="Gene3D" id="3.20.20.70">
    <property type="entry name" value="Aldolase class I"/>
    <property type="match status" value="1"/>
</dbReference>
<evidence type="ECO:0000256" key="11">
    <source>
        <dbReference type="ARBA" id="ARBA00031155"/>
    </source>
</evidence>
<dbReference type="InterPro" id="IPR013785">
    <property type="entry name" value="Aldolase_TIM"/>
</dbReference>
<evidence type="ECO:0000256" key="1">
    <source>
        <dbReference type="ARBA" id="ARBA00001917"/>
    </source>
</evidence>
<evidence type="ECO:0000256" key="12">
    <source>
        <dbReference type="ARBA" id="ARBA00049401"/>
    </source>
</evidence>
<dbReference type="GO" id="GO:0018580">
    <property type="term" value="F:nitronate monooxygenase activity"/>
    <property type="evidence" value="ECO:0007669"/>
    <property type="project" value="InterPro"/>
</dbReference>
<comment type="similarity">
    <text evidence="3">Belongs to the nitronate monooxygenase family. NMO class I subfamily.</text>
</comment>
<gene>
    <name evidence="14" type="ORF">BU653_01880</name>
    <name evidence="13" type="ORF">RCF65_05470</name>
</gene>
<evidence type="ECO:0000313" key="15">
    <source>
        <dbReference type="Proteomes" id="UP000242704"/>
    </source>
</evidence>
<dbReference type="Proteomes" id="UP000242704">
    <property type="component" value="Unassembled WGS sequence"/>
</dbReference>
<dbReference type="InterPro" id="IPR004136">
    <property type="entry name" value="NMO"/>
</dbReference>
<comment type="cofactor">
    <cofactor evidence="1">
        <name>FMN</name>
        <dbReference type="ChEBI" id="CHEBI:58210"/>
    </cofactor>
</comment>
<keyword evidence="6" id="KW-0285">Flavoprotein</keyword>
<evidence type="ECO:0000313" key="14">
    <source>
        <dbReference type="EMBL" id="PTG16599.1"/>
    </source>
</evidence>
<reference evidence="14 15" key="1">
    <citation type="journal article" date="2016" name="Front. Microbiol.">
        <title>Comprehensive Phylogenetic Analysis of Bovine Non-aureus Staphylococci Species Based on Whole-Genome Sequencing.</title>
        <authorList>
            <person name="Naushad S."/>
            <person name="Barkema H.W."/>
            <person name="Luby C."/>
            <person name="Condas L.A."/>
            <person name="Nobrega D.B."/>
            <person name="Carson D.A."/>
            <person name="De Buck J."/>
        </authorList>
    </citation>
    <scope>NUCLEOTIDE SEQUENCE [LARGE SCALE GENOMIC DNA]</scope>
    <source>
        <strain evidence="14 15">SNUC 505</strain>
    </source>
</reference>
<comment type="caution">
    <text evidence="14">The sequence shown here is derived from an EMBL/GenBank/DDBJ whole genome shotgun (WGS) entry which is preliminary data.</text>
</comment>
<dbReference type="GO" id="GO:0009636">
    <property type="term" value="P:response to toxic substance"/>
    <property type="evidence" value="ECO:0007669"/>
    <property type="project" value="UniProtKB-KW"/>
</dbReference>
<evidence type="ECO:0000256" key="10">
    <source>
        <dbReference type="ARBA" id="ARBA00023033"/>
    </source>
</evidence>
<dbReference type="CDD" id="cd04730">
    <property type="entry name" value="NPD_like"/>
    <property type="match status" value="1"/>
</dbReference>